<evidence type="ECO:0000256" key="7">
    <source>
        <dbReference type="ARBA" id="ARBA00023033"/>
    </source>
</evidence>
<evidence type="ECO:0000256" key="9">
    <source>
        <dbReference type="SAM" id="Phobius"/>
    </source>
</evidence>
<keyword evidence="4 8" id="KW-0479">Metal-binding</keyword>
<keyword evidence="3 8" id="KW-0349">Heme</keyword>
<keyword evidence="9" id="KW-0812">Transmembrane</keyword>
<evidence type="ECO:0000256" key="8">
    <source>
        <dbReference type="RuleBase" id="RU000461"/>
    </source>
</evidence>
<dbReference type="PRINTS" id="PR00385">
    <property type="entry name" value="P450"/>
</dbReference>
<keyword evidence="9" id="KW-1133">Transmembrane helix</keyword>
<feature type="transmembrane region" description="Helical" evidence="9">
    <location>
        <begin position="12"/>
        <end position="33"/>
    </location>
</feature>
<sequence length="526" mass="59235">MDLLPSDWGFIARYPTLAALGFVLIAIASLTSLNRRRGPRKHLPPGPRGIPLLGNVSEIIGDKWVTFTSLKEKYGSIMHLTLAGQDLIVLNDLKSASDLLDRKATITSHRPRNIVVGIMTGNLLITFLNPGEIWNRMRRASHNGLRPSAVPLYHPALYREAVSLAMKMLTEPSRMEWYGHIQRAVAGGAIRMIYGRSSDEDVKTLNEYVKRLTKSATSPGAYLVELLPWLRFFPAWMSPWKKMAESAFETDSTTFKKLFKETKEKGMDRPSMVNSLTKNSESLGLSEEEEYWLADGRYSTGSQTIIDVLSWWLMAIILYPESQKRAHEEIDSIVAKGRLPTFEDCERMTYMQAMVREVNRWRPIDPLGLPHTTSEDIWHEGFFIPKGSMLIPNVWAINRDPKTFGPDAHHFNPSRHIDGITGKLKPAPADTKEEAHVSFGFGRRICVGRHFANKMLLINMVLLAWATKIDSERGPDGQPIGFDVDGCIDEGVTVRPVPFPCSITPRFPGAVSMLQQALMELSSKDY</sequence>
<gene>
    <name evidence="10" type="ORF">MFIFM68171_02575</name>
</gene>
<keyword evidence="6 8" id="KW-0408">Iron</keyword>
<dbReference type="SUPFAM" id="SSF48264">
    <property type="entry name" value="Cytochrome P450"/>
    <property type="match status" value="1"/>
</dbReference>
<dbReference type="InterPro" id="IPR050364">
    <property type="entry name" value="Cytochrome_P450_fung"/>
</dbReference>
<dbReference type="Pfam" id="PF00067">
    <property type="entry name" value="p450"/>
    <property type="match status" value="1"/>
</dbReference>
<accession>A0ABQ0G3L4</accession>
<evidence type="ECO:0000313" key="10">
    <source>
        <dbReference type="EMBL" id="GAB1312365.1"/>
    </source>
</evidence>
<dbReference type="InterPro" id="IPR001128">
    <property type="entry name" value="Cyt_P450"/>
</dbReference>
<dbReference type="EMBL" id="BAAFSV010000001">
    <property type="protein sequence ID" value="GAB1312365.1"/>
    <property type="molecule type" value="Genomic_DNA"/>
</dbReference>
<dbReference type="Gene3D" id="1.10.630.10">
    <property type="entry name" value="Cytochrome P450"/>
    <property type="match status" value="1"/>
</dbReference>
<comment type="cofactor">
    <cofactor evidence="1">
        <name>heme</name>
        <dbReference type="ChEBI" id="CHEBI:30413"/>
    </cofactor>
</comment>
<evidence type="ECO:0000256" key="4">
    <source>
        <dbReference type="ARBA" id="ARBA00022723"/>
    </source>
</evidence>
<dbReference type="GeneID" id="98173320"/>
<comment type="caution">
    <text evidence="10">The sequence shown here is derived from an EMBL/GenBank/DDBJ whole genome shotgun (WGS) entry which is preliminary data.</text>
</comment>
<dbReference type="PROSITE" id="PS00086">
    <property type="entry name" value="CYTOCHROME_P450"/>
    <property type="match status" value="1"/>
</dbReference>
<dbReference type="InterPro" id="IPR002401">
    <property type="entry name" value="Cyt_P450_E_grp-I"/>
</dbReference>
<proteinExistence type="inferred from homology"/>
<comment type="similarity">
    <text evidence="2 8">Belongs to the cytochrome P450 family.</text>
</comment>
<dbReference type="RefSeq" id="XP_070914098.1">
    <property type="nucleotide sequence ID" value="XM_071057997.1"/>
</dbReference>
<dbReference type="InterPro" id="IPR017972">
    <property type="entry name" value="Cyt_P450_CS"/>
</dbReference>
<evidence type="ECO:0000256" key="1">
    <source>
        <dbReference type="ARBA" id="ARBA00001971"/>
    </source>
</evidence>
<evidence type="ECO:0000256" key="5">
    <source>
        <dbReference type="ARBA" id="ARBA00023002"/>
    </source>
</evidence>
<keyword evidence="9" id="KW-0472">Membrane</keyword>
<keyword evidence="11" id="KW-1185">Reference proteome</keyword>
<evidence type="ECO:0000256" key="6">
    <source>
        <dbReference type="ARBA" id="ARBA00023004"/>
    </source>
</evidence>
<protein>
    <recommendedName>
        <fullName evidence="12">Cytochrome P450</fullName>
    </recommendedName>
</protein>
<dbReference type="PRINTS" id="PR00463">
    <property type="entry name" value="EP450I"/>
</dbReference>
<dbReference type="Proteomes" id="UP001628179">
    <property type="component" value="Unassembled WGS sequence"/>
</dbReference>
<evidence type="ECO:0000313" key="11">
    <source>
        <dbReference type="Proteomes" id="UP001628179"/>
    </source>
</evidence>
<dbReference type="PANTHER" id="PTHR46300:SF7">
    <property type="entry name" value="P450, PUTATIVE (EUROFUNG)-RELATED"/>
    <property type="match status" value="1"/>
</dbReference>
<keyword evidence="7 8" id="KW-0503">Monooxygenase</keyword>
<dbReference type="PANTHER" id="PTHR46300">
    <property type="entry name" value="P450, PUTATIVE (EUROFUNG)-RELATED-RELATED"/>
    <property type="match status" value="1"/>
</dbReference>
<name>A0ABQ0G3L4_9PEZI</name>
<evidence type="ECO:0000256" key="3">
    <source>
        <dbReference type="ARBA" id="ARBA00022617"/>
    </source>
</evidence>
<organism evidence="10 11">
    <name type="scientific">Madurella fahalii</name>
    <dbReference type="NCBI Taxonomy" id="1157608"/>
    <lineage>
        <taxon>Eukaryota</taxon>
        <taxon>Fungi</taxon>
        <taxon>Dikarya</taxon>
        <taxon>Ascomycota</taxon>
        <taxon>Pezizomycotina</taxon>
        <taxon>Sordariomycetes</taxon>
        <taxon>Sordariomycetidae</taxon>
        <taxon>Sordariales</taxon>
        <taxon>Sordariales incertae sedis</taxon>
        <taxon>Madurella</taxon>
    </lineage>
</organism>
<keyword evidence="5 8" id="KW-0560">Oxidoreductase</keyword>
<evidence type="ECO:0008006" key="12">
    <source>
        <dbReference type="Google" id="ProtNLM"/>
    </source>
</evidence>
<dbReference type="CDD" id="cd11065">
    <property type="entry name" value="CYP64-like"/>
    <property type="match status" value="1"/>
</dbReference>
<evidence type="ECO:0000256" key="2">
    <source>
        <dbReference type="ARBA" id="ARBA00010617"/>
    </source>
</evidence>
<dbReference type="InterPro" id="IPR036396">
    <property type="entry name" value="Cyt_P450_sf"/>
</dbReference>
<reference evidence="10 11" key="1">
    <citation type="submission" date="2024-09" db="EMBL/GenBank/DDBJ databases">
        <title>Itraconazole resistance in Madurella fahalii resulting from another homologue of gene encoding cytochrome P450 14-alpha sterol demethylase (CYP51).</title>
        <authorList>
            <person name="Yoshioka I."/>
            <person name="Fahal A.H."/>
            <person name="Kaneko S."/>
            <person name="Yaguchi T."/>
        </authorList>
    </citation>
    <scope>NUCLEOTIDE SEQUENCE [LARGE SCALE GENOMIC DNA]</scope>
    <source>
        <strain evidence="10 11">IFM 68171</strain>
    </source>
</reference>